<evidence type="ECO:0000313" key="12">
    <source>
        <dbReference type="Ensembl" id="ENSELUP00000088791.1"/>
    </source>
</evidence>
<dbReference type="Pfam" id="PF21481">
    <property type="entry name" value="DIKK1-2-4_C-subdom1"/>
    <property type="match status" value="1"/>
</dbReference>
<sequence>MVLLRLVALLLAVTCATGEASAKINSIKTVLPEPHATAAGRSRAGSPQVNIFYLKYDNVRNFTSNYCKPVYPCSSDLACGERSFCHAPSRNPAPKSCHACRRRAKPCRRDAMCCPGNHCSNNVCTPLYDRGASHRIPAVEENHRKKCCPPPPGHTGDPCLRTSDCSEGHCCARHFWGRICKLVLKQGEVCTRHRRKEHLRLELFQRCDCGEGLACKSHLPVQRSPRSLSVTQPIKILLYPCVF</sequence>
<feature type="domain" description="Dickkopf-related protein 1/2/4 C-terminal subdomain 1" evidence="11">
    <location>
        <begin position="156"/>
        <end position="184"/>
    </location>
</feature>
<dbReference type="Pfam" id="PF04706">
    <property type="entry name" value="Dickkopf_N"/>
    <property type="match status" value="1"/>
</dbReference>
<organism evidence="12 13">
    <name type="scientific">Esox lucius</name>
    <name type="common">Northern pike</name>
    <dbReference type="NCBI Taxonomy" id="8010"/>
    <lineage>
        <taxon>Eukaryota</taxon>
        <taxon>Metazoa</taxon>
        <taxon>Chordata</taxon>
        <taxon>Craniata</taxon>
        <taxon>Vertebrata</taxon>
        <taxon>Euteleostomi</taxon>
        <taxon>Actinopterygii</taxon>
        <taxon>Neopterygii</taxon>
        <taxon>Teleostei</taxon>
        <taxon>Protacanthopterygii</taxon>
        <taxon>Esociformes</taxon>
        <taxon>Esocidae</taxon>
        <taxon>Esox</taxon>
    </lineage>
</organism>
<dbReference type="GeneTree" id="ENSGT00940000164073"/>
<dbReference type="InterPro" id="IPR048499">
    <property type="entry name" value="DIKK1/2/4_C-subdom2"/>
</dbReference>
<feature type="signal peptide" evidence="8">
    <location>
        <begin position="1"/>
        <end position="18"/>
    </location>
</feature>
<dbReference type="Ensembl" id="ENSELUT00000102729.1">
    <property type="protein sequence ID" value="ENSELUP00000088791.1"/>
    <property type="gene ID" value="ENSELUG00000005058.3"/>
</dbReference>
<keyword evidence="7" id="KW-1015">Disulfide bond</keyword>
<dbReference type="Proteomes" id="UP000265140">
    <property type="component" value="Chromosome 24"/>
</dbReference>
<dbReference type="GO" id="GO:0048019">
    <property type="term" value="F:receptor antagonist activity"/>
    <property type="evidence" value="ECO:0007669"/>
    <property type="project" value="TreeGrafter"/>
</dbReference>
<dbReference type="GO" id="GO:0039706">
    <property type="term" value="F:co-receptor binding"/>
    <property type="evidence" value="ECO:0007669"/>
    <property type="project" value="TreeGrafter"/>
</dbReference>
<feature type="chain" id="PRO_5044318452" description="Dickkopf N-terminal cysteine-rich domain-containing protein" evidence="8">
    <location>
        <begin position="19"/>
        <end position="243"/>
    </location>
</feature>
<keyword evidence="4" id="KW-0964">Secreted</keyword>
<keyword evidence="5" id="KW-0879">Wnt signaling pathway</keyword>
<evidence type="ECO:0000256" key="1">
    <source>
        <dbReference type="ARBA" id="ARBA00004613"/>
    </source>
</evidence>
<evidence type="ECO:0000256" key="6">
    <source>
        <dbReference type="ARBA" id="ARBA00022729"/>
    </source>
</evidence>
<evidence type="ECO:0000313" key="13">
    <source>
        <dbReference type="Proteomes" id="UP000265140"/>
    </source>
</evidence>
<keyword evidence="6 8" id="KW-0732">Signal</keyword>
<evidence type="ECO:0000259" key="9">
    <source>
        <dbReference type="Pfam" id="PF04706"/>
    </source>
</evidence>
<feature type="domain" description="Dickkopf N-terminal cysteine-rich" evidence="9">
    <location>
        <begin position="72"/>
        <end position="125"/>
    </location>
</feature>
<evidence type="ECO:0008006" key="14">
    <source>
        <dbReference type="Google" id="ProtNLM"/>
    </source>
</evidence>
<evidence type="ECO:0000256" key="3">
    <source>
        <dbReference type="ARBA" id="ARBA00022473"/>
    </source>
</evidence>
<comment type="subcellular location">
    <subcellularLocation>
        <location evidence="1">Secreted</location>
    </subcellularLocation>
</comment>
<dbReference type="GO" id="GO:0005615">
    <property type="term" value="C:extracellular space"/>
    <property type="evidence" value="ECO:0007669"/>
    <property type="project" value="TreeGrafter"/>
</dbReference>
<evidence type="ECO:0000259" key="11">
    <source>
        <dbReference type="Pfam" id="PF21481"/>
    </source>
</evidence>
<dbReference type="Gene3D" id="2.10.80.10">
    <property type="entry name" value="Lipase, subunit A"/>
    <property type="match status" value="1"/>
</dbReference>
<dbReference type="GO" id="GO:0090090">
    <property type="term" value="P:negative regulation of canonical Wnt signaling pathway"/>
    <property type="evidence" value="ECO:0007669"/>
    <property type="project" value="TreeGrafter"/>
</dbReference>
<reference evidence="12" key="2">
    <citation type="submission" date="2025-08" db="UniProtKB">
        <authorList>
            <consortium name="Ensembl"/>
        </authorList>
    </citation>
    <scope>IDENTIFICATION</scope>
</reference>
<keyword evidence="3" id="KW-0217">Developmental protein</keyword>
<evidence type="ECO:0000256" key="8">
    <source>
        <dbReference type="SAM" id="SignalP"/>
    </source>
</evidence>
<protein>
    <recommendedName>
        <fullName evidence="14">Dickkopf N-terminal cysteine-rich domain-containing protein</fullName>
    </recommendedName>
</protein>
<dbReference type="InterPro" id="IPR048500">
    <property type="entry name" value="DIKK1/2/4_C-subdom1"/>
</dbReference>
<dbReference type="InterPro" id="IPR006796">
    <property type="entry name" value="Dickkopf_N"/>
</dbReference>
<dbReference type="PANTHER" id="PTHR12113:SF12">
    <property type="entry name" value="DICKKOPF-RELATED PROTEIN 2"/>
    <property type="match status" value="1"/>
</dbReference>
<proteinExistence type="inferred from homology"/>
<feature type="domain" description="Dickkopf-related protein 1/2/4 C-terminal subdomain 2" evidence="10">
    <location>
        <begin position="187"/>
        <end position="217"/>
    </location>
</feature>
<evidence type="ECO:0000256" key="4">
    <source>
        <dbReference type="ARBA" id="ARBA00022525"/>
    </source>
</evidence>
<name>A0AAY5KJ76_ESOLU</name>
<comment type="similarity">
    <text evidence="2">Belongs to the dickkopf family.</text>
</comment>
<evidence type="ECO:0000256" key="2">
    <source>
        <dbReference type="ARBA" id="ARBA00010842"/>
    </source>
</evidence>
<keyword evidence="13" id="KW-1185">Reference proteome</keyword>
<dbReference type="Pfam" id="PF21479">
    <property type="entry name" value="DIKK1-2-4_C-subdom2"/>
    <property type="match status" value="1"/>
</dbReference>
<evidence type="ECO:0000256" key="7">
    <source>
        <dbReference type="ARBA" id="ARBA00023157"/>
    </source>
</evidence>
<dbReference type="GO" id="GO:0016055">
    <property type="term" value="P:Wnt signaling pathway"/>
    <property type="evidence" value="ECO:0007669"/>
    <property type="project" value="UniProtKB-KW"/>
</dbReference>
<accession>A0AAY5KJ76</accession>
<dbReference type="InterPro" id="IPR039863">
    <property type="entry name" value="DKK1-4"/>
</dbReference>
<dbReference type="AlphaFoldDB" id="A0AAY5KJ76"/>
<evidence type="ECO:0000259" key="10">
    <source>
        <dbReference type="Pfam" id="PF21479"/>
    </source>
</evidence>
<evidence type="ECO:0000256" key="5">
    <source>
        <dbReference type="ARBA" id="ARBA00022687"/>
    </source>
</evidence>
<reference evidence="12" key="3">
    <citation type="submission" date="2025-09" db="UniProtKB">
        <authorList>
            <consortium name="Ensembl"/>
        </authorList>
    </citation>
    <scope>IDENTIFICATION</scope>
</reference>
<dbReference type="PANTHER" id="PTHR12113">
    <property type="entry name" value="DICKKOPF3-LIKE 3"/>
    <property type="match status" value="1"/>
</dbReference>
<reference evidence="12 13" key="1">
    <citation type="submission" date="2020-02" db="EMBL/GenBank/DDBJ databases">
        <title>Esox lucius (northern pike) genome, fEsoLuc1, primary haplotype.</title>
        <authorList>
            <person name="Myers G."/>
            <person name="Karagic N."/>
            <person name="Meyer A."/>
            <person name="Pippel M."/>
            <person name="Reichard M."/>
            <person name="Winkler S."/>
            <person name="Tracey A."/>
            <person name="Sims Y."/>
            <person name="Howe K."/>
            <person name="Rhie A."/>
            <person name="Formenti G."/>
            <person name="Durbin R."/>
            <person name="Fedrigo O."/>
            <person name="Jarvis E.D."/>
        </authorList>
    </citation>
    <scope>NUCLEOTIDE SEQUENCE [LARGE SCALE GENOMIC DNA]</scope>
</reference>